<dbReference type="Pfam" id="PF09490">
    <property type="entry name" value="CbtA"/>
    <property type="match status" value="1"/>
</dbReference>
<name>A0ABT8H9G3_MYCAO</name>
<dbReference type="Proteomes" id="UP001172687">
    <property type="component" value="Unassembled WGS sequence"/>
</dbReference>
<feature type="region of interest" description="Disordered" evidence="1">
    <location>
        <begin position="272"/>
        <end position="295"/>
    </location>
</feature>
<proteinExistence type="predicted"/>
<dbReference type="EMBL" id="JAUHTC010000029">
    <property type="protein sequence ID" value="MDN4517393.1"/>
    <property type="molecule type" value="Genomic_DNA"/>
</dbReference>
<keyword evidence="2" id="KW-0812">Transmembrane</keyword>
<feature type="transmembrane region" description="Helical" evidence="2">
    <location>
        <begin position="147"/>
        <end position="167"/>
    </location>
</feature>
<feature type="transmembrane region" description="Helical" evidence="2">
    <location>
        <begin position="230"/>
        <end position="250"/>
    </location>
</feature>
<evidence type="ECO:0000256" key="2">
    <source>
        <dbReference type="SAM" id="Phobius"/>
    </source>
</evidence>
<protein>
    <submittedName>
        <fullName evidence="3">CbtA family protein</fullName>
    </submittedName>
</protein>
<keyword evidence="2" id="KW-0472">Membrane</keyword>
<feature type="compositionally biased region" description="Polar residues" evidence="1">
    <location>
        <begin position="285"/>
        <end position="295"/>
    </location>
</feature>
<feature type="transmembrane region" description="Helical" evidence="2">
    <location>
        <begin position="73"/>
        <end position="97"/>
    </location>
</feature>
<reference evidence="3" key="1">
    <citation type="submission" date="2023-07" db="EMBL/GenBank/DDBJ databases">
        <title>Degradation of tert-butanol by M. austroafricanum TBA100.</title>
        <authorList>
            <person name="Helbich S."/>
            <person name="Vainshtein Y."/>
        </authorList>
    </citation>
    <scope>NUCLEOTIDE SEQUENCE</scope>
    <source>
        <strain evidence="3">TBA100</strain>
    </source>
</reference>
<evidence type="ECO:0000313" key="4">
    <source>
        <dbReference type="Proteomes" id="UP001172687"/>
    </source>
</evidence>
<gene>
    <name evidence="3" type="ORF">QYF68_06085</name>
</gene>
<feature type="transmembrane region" description="Helical" evidence="2">
    <location>
        <begin position="179"/>
        <end position="198"/>
    </location>
</feature>
<keyword evidence="2" id="KW-1133">Transmembrane helix</keyword>
<keyword evidence="4" id="KW-1185">Reference proteome</keyword>
<dbReference type="PROSITE" id="PS51318">
    <property type="entry name" value="TAT"/>
    <property type="match status" value="1"/>
</dbReference>
<dbReference type="RefSeq" id="WP_234935608.1">
    <property type="nucleotide sequence ID" value="NZ_CP070380.1"/>
</dbReference>
<evidence type="ECO:0000256" key="1">
    <source>
        <dbReference type="SAM" id="MobiDB-lite"/>
    </source>
</evidence>
<accession>A0ABT8H9G3</accession>
<evidence type="ECO:0000313" key="3">
    <source>
        <dbReference type="EMBL" id="MDN4517393.1"/>
    </source>
</evidence>
<organism evidence="3 4">
    <name type="scientific">Mycolicibacterium austroafricanum</name>
    <name type="common">Mycobacterium austroafricanum</name>
    <dbReference type="NCBI Taxonomy" id="39687"/>
    <lineage>
        <taxon>Bacteria</taxon>
        <taxon>Bacillati</taxon>
        <taxon>Actinomycetota</taxon>
        <taxon>Actinomycetes</taxon>
        <taxon>Mycobacteriales</taxon>
        <taxon>Mycobacteriaceae</taxon>
        <taxon>Mycolicibacterium</taxon>
    </lineage>
</organism>
<dbReference type="InterPro" id="IPR012666">
    <property type="entry name" value="CbtA_put"/>
</dbReference>
<sequence length="295" mass="31074">MEKQIIWRGLLAGAAAGVLAFGFARIFAAPQTARAIEYEDGVRAAREAMDSPGGHAGHGENVDLFTRTVQMNIGMGLGLLAFSVAIGALFAVVFAVAYGRVGDVSARLLSLYIAGGMLLSLYVVPNLKYPASPPALSLDQTVRERTLLYVLMVVLSGALLIGAVVLARRWVAKLGAFNGALAAAGAYATTMAIVMFALPTINETPAPLRDATGAIVYEGFPADVLYYFRLYALGTQVVIYTTIGLVLGAMMSRLVAERQKTSSELCRPIPRLGGHPALSPEPVSSGIQVSSGDRV</sequence>
<comment type="caution">
    <text evidence="3">The sequence shown here is derived from an EMBL/GenBank/DDBJ whole genome shotgun (WGS) entry which is preliminary data.</text>
</comment>
<feature type="transmembrane region" description="Helical" evidence="2">
    <location>
        <begin position="109"/>
        <end position="127"/>
    </location>
</feature>
<dbReference type="InterPro" id="IPR006311">
    <property type="entry name" value="TAT_signal"/>
</dbReference>